<reference evidence="5 6" key="1">
    <citation type="submission" date="2020-04" db="EMBL/GenBank/DDBJ databases">
        <authorList>
            <consortium name="Desulfovibrio sp. FSS-1 genome sequencing consortium"/>
            <person name="Shimoshige H."/>
            <person name="Kobayashi H."/>
            <person name="Maekawa T."/>
        </authorList>
    </citation>
    <scope>NUCLEOTIDE SEQUENCE [LARGE SCALE GENOMIC DNA]</scope>
    <source>
        <strain evidence="5 6">SIID29052-01</strain>
    </source>
</reference>
<dbReference type="RefSeq" id="WP_173085117.1">
    <property type="nucleotide sequence ID" value="NZ_BLTE01000012.1"/>
</dbReference>
<dbReference type="NCBIfam" id="TIGR01730">
    <property type="entry name" value="RND_mfp"/>
    <property type="match status" value="1"/>
</dbReference>
<dbReference type="PANTHER" id="PTHR30469:SF15">
    <property type="entry name" value="HLYD FAMILY OF SECRETION PROTEINS"/>
    <property type="match status" value="1"/>
</dbReference>
<comment type="similarity">
    <text evidence="1">Belongs to the membrane fusion protein (MFP) (TC 8.A.1) family.</text>
</comment>
<dbReference type="InterPro" id="IPR058647">
    <property type="entry name" value="BSH_CzcB-like"/>
</dbReference>
<dbReference type="InterPro" id="IPR058792">
    <property type="entry name" value="Beta-barrel_RND_2"/>
</dbReference>
<dbReference type="InterPro" id="IPR006143">
    <property type="entry name" value="RND_pump_MFP"/>
</dbReference>
<proteinExistence type="inferred from homology"/>
<dbReference type="Gene3D" id="2.40.420.20">
    <property type="match status" value="1"/>
</dbReference>
<evidence type="ECO:0000256" key="1">
    <source>
        <dbReference type="ARBA" id="ARBA00009477"/>
    </source>
</evidence>
<comment type="caution">
    <text evidence="5">The sequence shown here is derived from an EMBL/GenBank/DDBJ whole genome shotgun (WGS) entry which is preliminary data.</text>
</comment>
<dbReference type="Pfam" id="PF25967">
    <property type="entry name" value="RND-MFP_C"/>
    <property type="match status" value="1"/>
</dbReference>
<accession>A0A6V8LQD3</accession>
<dbReference type="EMBL" id="BLTE01000012">
    <property type="protein sequence ID" value="GFK94742.1"/>
    <property type="molecule type" value="Genomic_DNA"/>
</dbReference>
<dbReference type="InterPro" id="IPR058627">
    <property type="entry name" value="MdtA-like_C"/>
</dbReference>
<dbReference type="Gene3D" id="2.40.30.170">
    <property type="match status" value="1"/>
</dbReference>
<dbReference type="Proteomes" id="UP000494245">
    <property type="component" value="Unassembled WGS sequence"/>
</dbReference>
<name>A0A6V8LQD3_9BACT</name>
<dbReference type="Pfam" id="PF25954">
    <property type="entry name" value="Beta-barrel_RND_2"/>
    <property type="match status" value="1"/>
</dbReference>
<dbReference type="Gene3D" id="1.10.287.470">
    <property type="entry name" value="Helix hairpin bin"/>
    <property type="match status" value="1"/>
</dbReference>
<dbReference type="PANTHER" id="PTHR30469">
    <property type="entry name" value="MULTIDRUG RESISTANCE PROTEIN MDTA"/>
    <property type="match status" value="1"/>
</dbReference>
<evidence type="ECO:0000259" key="4">
    <source>
        <dbReference type="Pfam" id="PF25973"/>
    </source>
</evidence>
<sequence length="394" mass="41223">MKALAPLPTAPPCLGGRLTRGLPAKGPAFALTTLLLAALLLAACARDAVPPKAPLPVAVQPVAALAVPAGDQSALANRYTAVLAPRELVSLAFKVPGYVDEIDPKALDKGSRVTRGQVLARLRENDYKARVAQARSTLEEARASLVLAVNDQERNARLYRDKVISRGEQDRTDERKGVAQARVAQAAAALEQAEINLRDASLASPMDGLVVRRDVERGSLVNQGGVAFVLADLSSVKAVFGLPDQDVARISPGSPLAVTTEALPGREFTGTVSAVSPSADPKSRAFDVEVTIPNPERLLRDGMVVSVRQGAAGARDSLAAVPLHALAKPLGGDSFLVHVLAEKDGRAYAQARGVEVAGVKGDMVTVRSGLVPGERVITRGATLAADGQEVRVIR</sequence>
<reference evidence="5 6" key="2">
    <citation type="submission" date="2020-05" db="EMBL/GenBank/DDBJ databases">
        <title>Draft genome sequence of Desulfovibrio sp. strainFSS-1.</title>
        <authorList>
            <person name="Shimoshige H."/>
            <person name="Kobayashi H."/>
            <person name="Maekawa T."/>
        </authorList>
    </citation>
    <scope>NUCLEOTIDE SEQUENCE [LARGE SCALE GENOMIC DNA]</scope>
    <source>
        <strain evidence="5 6">SIID29052-01</strain>
    </source>
</reference>
<dbReference type="Pfam" id="PF25973">
    <property type="entry name" value="BSH_CzcB"/>
    <property type="match status" value="1"/>
</dbReference>
<evidence type="ECO:0000313" key="6">
    <source>
        <dbReference type="Proteomes" id="UP000494245"/>
    </source>
</evidence>
<gene>
    <name evidence="5" type="primary">bepF_2</name>
    <name evidence="5" type="ORF">NNJEOMEG_02589</name>
</gene>
<evidence type="ECO:0000259" key="2">
    <source>
        <dbReference type="Pfam" id="PF25954"/>
    </source>
</evidence>
<feature type="domain" description="CusB-like beta-barrel" evidence="2">
    <location>
        <begin position="242"/>
        <end position="311"/>
    </location>
</feature>
<dbReference type="AlphaFoldDB" id="A0A6V8LQD3"/>
<dbReference type="Gene3D" id="2.40.50.100">
    <property type="match status" value="1"/>
</dbReference>
<protein>
    <submittedName>
        <fullName evidence="5">Efflux pump periplasmic linker BepF</fullName>
    </submittedName>
</protein>
<organism evidence="5 6">
    <name type="scientific">Fundidesulfovibrio magnetotacticus</name>
    <dbReference type="NCBI Taxonomy" id="2730080"/>
    <lineage>
        <taxon>Bacteria</taxon>
        <taxon>Pseudomonadati</taxon>
        <taxon>Thermodesulfobacteriota</taxon>
        <taxon>Desulfovibrionia</taxon>
        <taxon>Desulfovibrionales</taxon>
        <taxon>Desulfovibrionaceae</taxon>
        <taxon>Fundidesulfovibrio</taxon>
    </lineage>
</organism>
<dbReference type="SUPFAM" id="SSF111369">
    <property type="entry name" value="HlyD-like secretion proteins"/>
    <property type="match status" value="1"/>
</dbReference>
<evidence type="ECO:0000259" key="3">
    <source>
        <dbReference type="Pfam" id="PF25967"/>
    </source>
</evidence>
<feature type="domain" description="Multidrug resistance protein MdtA-like C-terminal permuted SH3" evidence="3">
    <location>
        <begin position="321"/>
        <end position="381"/>
    </location>
</feature>
<dbReference type="GO" id="GO:0015562">
    <property type="term" value="F:efflux transmembrane transporter activity"/>
    <property type="evidence" value="ECO:0007669"/>
    <property type="project" value="TreeGrafter"/>
</dbReference>
<evidence type="ECO:0000313" key="5">
    <source>
        <dbReference type="EMBL" id="GFK94742.1"/>
    </source>
</evidence>
<keyword evidence="6" id="KW-1185">Reference proteome</keyword>
<dbReference type="GO" id="GO:1990281">
    <property type="term" value="C:efflux pump complex"/>
    <property type="evidence" value="ECO:0007669"/>
    <property type="project" value="TreeGrafter"/>
</dbReference>
<feature type="domain" description="CzcB-like barrel-sandwich hybrid" evidence="4">
    <location>
        <begin position="91"/>
        <end position="232"/>
    </location>
</feature>
<dbReference type="FunFam" id="2.40.30.170:FF:000010">
    <property type="entry name" value="Efflux RND transporter periplasmic adaptor subunit"/>
    <property type="match status" value="1"/>
</dbReference>